<sequence>MEKRVVMAASMLEATLQFQSGQTKAQPSLRSTNQDSSAIRKSQELSPEILARNISLLSRPFELGWRDKNKVISQLILPLDSF</sequence>
<name>A0ACB9IUT6_9ASTR</name>
<gene>
    <name evidence="1" type="ORF">L1987_20975</name>
</gene>
<organism evidence="1 2">
    <name type="scientific">Smallanthus sonchifolius</name>
    <dbReference type="NCBI Taxonomy" id="185202"/>
    <lineage>
        <taxon>Eukaryota</taxon>
        <taxon>Viridiplantae</taxon>
        <taxon>Streptophyta</taxon>
        <taxon>Embryophyta</taxon>
        <taxon>Tracheophyta</taxon>
        <taxon>Spermatophyta</taxon>
        <taxon>Magnoliopsida</taxon>
        <taxon>eudicotyledons</taxon>
        <taxon>Gunneridae</taxon>
        <taxon>Pentapetalae</taxon>
        <taxon>asterids</taxon>
        <taxon>campanulids</taxon>
        <taxon>Asterales</taxon>
        <taxon>Asteraceae</taxon>
        <taxon>Asteroideae</taxon>
        <taxon>Heliantheae alliance</taxon>
        <taxon>Millerieae</taxon>
        <taxon>Smallanthus</taxon>
    </lineage>
</organism>
<dbReference type="Proteomes" id="UP001056120">
    <property type="component" value="Linkage Group LG07"/>
</dbReference>
<evidence type="ECO:0000313" key="1">
    <source>
        <dbReference type="EMBL" id="KAI3811256.1"/>
    </source>
</evidence>
<proteinExistence type="predicted"/>
<evidence type="ECO:0000313" key="2">
    <source>
        <dbReference type="Proteomes" id="UP001056120"/>
    </source>
</evidence>
<accession>A0ACB9IUT6</accession>
<reference evidence="2" key="1">
    <citation type="journal article" date="2022" name="Mol. Ecol. Resour.">
        <title>The genomes of chicory, endive, great burdock and yacon provide insights into Asteraceae palaeo-polyploidization history and plant inulin production.</title>
        <authorList>
            <person name="Fan W."/>
            <person name="Wang S."/>
            <person name="Wang H."/>
            <person name="Wang A."/>
            <person name="Jiang F."/>
            <person name="Liu H."/>
            <person name="Zhao H."/>
            <person name="Xu D."/>
            <person name="Zhang Y."/>
        </authorList>
    </citation>
    <scope>NUCLEOTIDE SEQUENCE [LARGE SCALE GENOMIC DNA]</scope>
    <source>
        <strain evidence="2">cv. Yunnan</strain>
    </source>
</reference>
<dbReference type="EMBL" id="CM042024">
    <property type="protein sequence ID" value="KAI3811256.1"/>
    <property type="molecule type" value="Genomic_DNA"/>
</dbReference>
<keyword evidence="2" id="KW-1185">Reference proteome</keyword>
<comment type="caution">
    <text evidence="1">The sequence shown here is derived from an EMBL/GenBank/DDBJ whole genome shotgun (WGS) entry which is preliminary data.</text>
</comment>
<reference evidence="1 2" key="2">
    <citation type="journal article" date="2022" name="Mol. Ecol. Resour.">
        <title>The genomes of chicory, endive, great burdock and yacon provide insights into Asteraceae paleo-polyploidization history and plant inulin production.</title>
        <authorList>
            <person name="Fan W."/>
            <person name="Wang S."/>
            <person name="Wang H."/>
            <person name="Wang A."/>
            <person name="Jiang F."/>
            <person name="Liu H."/>
            <person name="Zhao H."/>
            <person name="Xu D."/>
            <person name="Zhang Y."/>
        </authorList>
    </citation>
    <scope>NUCLEOTIDE SEQUENCE [LARGE SCALE GENOMIC DNA]</scope>
    <source>
        <strain evidence="2">cv. Yunnan</strain>
        <tissue evidence="1">Leaves</tissue>
    </source>
</reference>
<protein>
    <submittedName>
        <fullName evidence="1">Uncharacterized protein</fullName>
    </submittedName>
</protein>